<evidence type="ECO:0000259" key="2">
    <source>
        <dbReference type="Pfam" id="PF11760"/>
    </source>
</evidence>
<protein>
    <submittedName>
        <fullName evidence="4">Cobalt-precorrin 5A hydrolase</fullName>
    </submittedName>
</protein>
<dbReference type="InterPro" id="IPR021744">
    <property type="entry name" value="CbiG_N"/>
</dbReference>
<dbReference type="InterPro" id="IPR036518">
    <property type="entry name" value="CobE/GbiG_C_sf"/>
</dbReference>
<dbReference type="Pfam" id="PF01890">
    <property type="entry name" value="CbiG_C"/>
    <property type="match status" value="1"/>
</dbReference>
<dbReference type="InterPro" id="IPR002750">
    <property type="entry name" value="CobE/GbiG_C"/>
</dbReference>
<dbReference type="GO" id="GO:0016787">
    <property type="term" value="F:hydrolase activity"/>
    <property type="evidence" value="ECO:0007669"/>
    <property type="project" value="UniProtKB-KW"/>
</dbReference>
<feature type="domain" description="Cobalamin synthesis G N-terminal" evidence="2">
    <location>
        <begin position="56"/>
        <end position="134"/>
    </location>
</feature>
<dbReference type="InterPro" id="IPR038029">
    <property type="entry name" value="GbiG_N_sf"/>
</dbReference>
<dbReference type="SUPFAM" id="SSF159664">
    <property type="entry name" value="CobE/GbiG C-terminal domain-like"/>
    <property type="match status" value="1"/>
</dbReference>
<dbReference type="Pfam" id="PF11760">
    <property type="entry name" value="CbiG_N"/>
    <property type="match status" value="1"/>
</dbReference>
<dbReference type="InterPro" id="IPR021745">
    <property type="entry name" value="CbiG_mid"/>
</dbReference>
<dbReference type="Proteomes" id="UP000823882">
    <property type="component" value="Unassembled WGS sequence"/>
</dbReference>
<proteinExistence type="predicted"/>
<dbReference type="AlphaFoldDB" id="A0A9D2SZB8"/>
<reference evidence="4" key="2">
    <citation type="submission" date="2021-04" db="EMBL/GenBank/DDBJ databases">
        <authorList>
            <person name="Gilroy R."/>
        </authorList>
    </citation>
    <scope>NUCLEOTIDE SEQUENCE</scope>
    <source>
        <strain evidence="4">CHK186-1790</strain>
    </source>
</reference>
<dbReference type="InterPro" id="IPR052553">
    <property type="entry name" value="CbiG_hydrolase"/>
</dbReference>
<evidence type="ECO:0000259" key="3">
    <source>
        <dbReference type="Pfam" id="PF11761"/>
    </source>
</evidence>
<dbReference type="Gene3D" id="3.30.420.180">
    <property type="entry name" value="CobE/GbiG C-terminal domain"/>
    <property type="match status" value="1"/>
</dbReference>
<dbReference type="Pfam" id="PF11761">
    <property type="entry name" value="CbiG_mid"/>
    <property type="match status" value="1"/>
</dbReference>
<comment type="caution">
    <text evidence="4">The sequence shown here is derived from an EMBL/GenBank/DDBJ whole genome shotgun (WGS) entry which is preliminary data.</text>
</comment>
<sequence length="350" mass="36672">MRIALTAFTRRGGALARELFRALGEEGHTCSLACPRRLEEALAFPETYERVGDWAGARFADSDALLFVGASGIAVRAIAPYVRDKLTDPAVVSVDEAGRFAVPLLSGHVGGANDLARRVAALTGGEAAVSTATDVNGRFAVDQWAREQGFCLEGREAAKAISAALLAGETVGLSSDFPIQGPLPEGVVREDRPLGFAVTLDEAKAPFGQTLRLIPRILTLGIGCRRGTPAEAIARAVDAVLAEHRLSPKGVKQAATIDLKKDEPGLLAFCQDRGLPLRCYPAEELAGLPGDFTPSAFVQGVTGVDNVCERSAVRAGGELLIPKQAGGGVTVAVSQAPLTLCFTRSEGEML</sequence>
<dbReference type="PANTHER" id="PTHR37477">
    <property type="entry name" value="COBALT-PRECORRIN-5A HYDROLASE"/>
    <property type="match status" value="1"/>
</dbReference>
<gene>
    <name evidence="4" type="ORF">H9701_07360</name>
</gene>
<dbReference type="GO" id="GO:0009236">
    <property type="term" value="P:cobalamin biosynthetic process"/>
    <property type="evidence" value="ECO:0007669"/>
    <property type="project" value="InterPro"/>
</dbReference>
<evidence type="ECO:0000313" key="5">
    <source>
        <dbReference type="Proteomes" id="UP000823882"/>
    </source>
</evidence>
<reference evidence="4" key="1">
    <citation type="journal article" date="2021" name="PeerJ">
        <title>Extensive microbial diversity within the chicken gut microbiome revealed by metagenomics and culture.</title>
        <authorList>
            <person name="Gilroy R."/>
            <person name="Ravi A."/>
            <person name="Getino M."/>
            <person name="Pursley I."/>
            <person name="Horton D.L."/>
            <person name="Alikhan N.F."/>
            <person name="Baker D."/>
            <person name="Gharbi K."/>
            <person name="Hall N."/>
            <person name="Watson M."/>
            <person name="Adriaenssens E.M."/>
            <person name="Foster-Nyarko E."/>
            <person name="Jarju S."/>
            <person name="Secka A."/>
            <person name="Antonio M."/>
            <person name="Oren A."/>
            <person name="Chaudhuri R.R."/>
            <person name="La Ragione R."/>
            <person name="Hildebrand F."/>
            <person name="Pallen M.J."/>
        </authorList>
    </citation>
    <scope>NUCLEOTIDE SEQUENCE</scope>
    <source>
        <strain evidence="4">CHK186-1790</strain>
    </source>
</reference>
<dbReference type="PANTHER" id="PTHR37477:SF1">
    <property type="entry name" value="COBALT-PRECORRIN-5A HYDROLASE"/>
    <property type="match status" value="1"/>
</dbReference>
<feature type="domain" description="Cobalamin biosynthesis central region" evidence="3">
    <location>
        <begin position="139"/>
        <end position="215"/>
    </location>
</feature>
<evidence type="ECO:0000259" key="1">
    <source>
        <dbReference type="Pfam" id="PF01890"/>
    </source>
</evidence>
<name>A0A9D2SZB8_9FIRM</name>
<dbReference type="Gene3D" id="3.40.50.11220">
    <property type="match status" value="1"/>
</dbReference>
<keyword evidence="4" id="KW-0378">Hydrolase</keyword>
<accession>A0A9D2SZB8</accession>
<dbReference type="EMBL" id="DWWJ01000130">
    <property type="protein sequence ID" value="HJC41353.1"/>
    <property type="molecule type" value="Genomic_DNA"/>
</dbReference>
<feature type="domain" description="CobE/GbiG C-terminal" evidence="1">
    <location>
        <begin position="218"/>
        <end position="333"/>
    </location>
</feature>
<organism evidence="4 5">
    <name type="scientific">Candidatus Intestinimonas pullistercoris</name>
    <dbReference type="NCBI Taxonomy" id="2838623"/>
    <lineage>
        <taxon>Bacteria</taxon>
        <taxon>Bacillati</taxon>
        <taxon>Bacillota</taxon>
        <taxon>Clostridia</taxon>
        <taxon>Eubacteriales</taxon>
        <taxon>Intestinimonas</taxon>
    </lineage>
</organism>
<dbReference type="SUPFAM" id="SSF159672">
    <property type="entry name" value="CbiG N-terminal domain-like"/>
    <property type="match status" value="1"/>
</dbReference>
<evidence type="ECO:0000313" key="4">
    <source>
        <dbReference type="EMBL" id="HJC41353.1"/>
    </source>
</evidence>